<dbReference type="PIRSF" id="PIRSF005715">
    <property type="entry name" value="VPS45_Sec1"/>
    <property type="match status" value="1"/>
</dbReference>
<dbReference type="GO" id="GO:0016192">
    <property type="term" value="P:vesicle-mediated transport"/>
    <property type="evidence" value="ECO:0007669"/>
    <property type="project" value="InterPro"/>
</dbReference>
<dbReference type="RefSeq" id="XP_026730835.1">
    <property type="nucleotide sequence ID" value="XM_026875034.1"/>
</dbReference>
<name>A0A7E5VR75_TRINI</name>
<dbReference type="InterPro" id="IPR043127">
    <property type="entry name" value="Sec-1-like_dom3a"/>
</dbReference>
<keyword evidence="7" id="KW-1185">Reference proteome</keyword>
<keyword evidence="3" id="KW-0813">Transport</keyword>
<dbReference type="SUPFAM" id="SSF56815">
    <property type="entry name" value="Sec1/munc18-like (SM) proteins"/>
    <property type="match status" value="1"/>
</dbReference>
<comment type="similarity">
    <text evidence="2">Belongs to the STXBP/unc-18/SEC1 family.</text>
</comment>
<dbReference type="InterPro" id="IPR001619">
    <property type="entry name" value="Sec1-like"/>
</dbReference>
<dbReference type="PANTHER" id="PTHR11679">
    <property type="entry name" value="VESICLE PROTEIN SORTING-ASSOCIATED"/>
    <property type="match status" value="1"/>
</dbReference>
<keyword evidence="4" id="KW-0653">Protein transport</keyword>
<dbReference type="Proteomes" id="UP000322000">
    <property type="component" value="Chromosome 7"/>
</dbReference>
<evidence type="ECO:0000313" key="8">
    <source>
        <dbReference type="RefSeq" id="XP_026730835.1"/>
    </source>
</evidence>
<dbReference type="FunFam" id="3.90.830.10:FF:000002">
    <property type="entry name" value="Vacuolar protein sorting-associated protein 45"/>
    <property type="match status" value="1"/>
</dbReference>
<evidence type="ECO:0000256" key="4">
    <source>
        <dbReference type="ARBA" id="ARBA00022927"/>
    </source>
</evidence>
<proteinExistence type="inferred from homology"/>
<dbReference type="Gene3D" id="1.25.40.60">
    <property type="match status" value="1"/>
</dbReference>
<evidence type="ECO:0000256" key="1">
    <source>
        <dbReference type="ARBA" id="ARBA00004184"/>
    </source>
</evidence>
<evidence type="ECO:0000256" key="2">
    <source>
        <dbReference type="ARBA" id="ARBA00009884"/>
    </source>
</evidence>
<comment type="subcellular location">
    <subcellularLocation>
        <location evidence="1">Endomembrane system</location>
        <topology evidence="1">Peripheral membrane protein</topology>
    </subcellularLocation>
</comment>
<dbReference type="InterPro" id="IPR036045">
    <property type="entry name" value="Sec1-like_sf"/>
</dbReference>
<dbReference type="FunFam" id="3.40.50.2060:FF:000003">
    <property type="entry name" value="vacuolar protein sorting-associated protein 45 isoform X1"/>
    <property type="match status" value="1"/>
</dbReference>
<reference evidence="8" key="1">
    <citation type="submission" date="2025-08" db="UniProtKB">
        <authorList>
            <consortium name="RefSeq"/>
        </authorList>
    </citation>
    <scope>IDENTIFICATION</scope>
</reference>
<dbReference type="InterPro" id="IPR027482">
    <property type="entry name" value="Sec1-like_dom2"/>
</dbReference>
<protein>
    <recommendedName>
        <fullName evidence="6">Vacuolar protein sorting-associated protein 45</fullName>
    </recommendedName>
</protein>
<dbReference type="CTD" id="11311"/>
<dbReference type="InParanoid" id="A0A7E5VR75"/>
<dbReference type="AlphaFoldDB" id="A0A7E5VR75"/>
<dbReference type="Gene3D" id="3.40.50.1910">
    <property type="match status" value="1"/>
</dbReference>
<sequence>MNVVQAVKLYITKMTEESGPGMKVILMDKETTSIVSMVFSQSEILQKEVYLFERIDSHSKWDNMKHMKCIVFIRPTPENISLLLRELRYPKYGVYFIYFSNVISKADIKTLAECDEQETVREVQEVFADYLAVDRHLFSFNIVGCLQGRSWNAQHLQRCAQGLLALLLSVKRRAVVRYEAASEPCARLAERVRDLLRREAVLIDNNIPFNGEIPTPQLLIVDRRDDPVTPLLSQWTYQAMVHELLTINNNRVSLAHVPEVPKDMKEVVLSSEQDEFYAKNLYSNFGEIGQTMKSLMDEFQKKAKSQQKVESIADMKNFVETYPLFKKMSGTVTKHVTVVGELSACVSRHNLLEVSELEQEISCQSDHSKHLQRLKNLLANEAVRQHDAAKLVALYALRYEKHASNALPSLIEALKTRGAPEHLLKSVVNLLEYGGAHARQSDLFGLQDAVKITKRLFKGLNGVENIYTQHTPLLKDTLEDLIKGKLRENLYPTLGGEDGPYGRRPQDIIVFIVGGATYEEALCVHQINQAYPGVRVVLGGTAIHNSTSFFEEVKSAMQGVHRTHTRHIRNV</sequence>
<dbReference type="FunCoup" id="A0A7E5VR75">
    <property type="interactions" value="2112"/>
</dbReference>
<dbReference type="Pfam" id="PF00995">
    <property type="entry name" value="Sec1"/>
    <property type="match status" value="1"/>
</dbReference>
<evidence type="ECO:0000256" key="5">
    <source>
        <dbReference type="ARBA" id="ARBA00023136"/>
    </source>
</evidence>
<dbReference type="GO" id="GO:0015031">
    <property type="term" value="P:protein transport"/>
    <property type="evidence" value="ECO:0007669"/>
    <property type="project" value="UniProtKB-KW"/>
</dbReference>
<dbReference type="KEGG" id="tnl:113495991"/>
<evidence type="ECO:0000256" key="6">
    <source>
        <dbReference type="ARBA" id="ARBA00073001"/>
    </source>
</evidence>
<dbReference type="OrthoDB" id="10266265at2759"/>
<evidence type="ECO:0000313" key="7">
    <source>
        <dbReference type="Proteomes" id="UP000322000"/>
    </source>
</evidence>
<dbReference type="Gene3D" id="3.40.50.2060">
    <property type="match status" value="1"/>
</dbReference>
<dbReference type="Gene3D" id="3.90.830.10">
    <property type="entry name" value="Syntaxin Binding Protein 1, Chain A, domain 2"/>
    <property type="match status" value="1"/>
</dbReference>
<gene>
    <name evidence="8" type="primary">LOC113495991</name>
</gene>
<dbReference type="InterPro" id="IPR043154">
    <property type="entry name" value="Sec-1-like_dom1"/>
</dbReference>
<dbReference type="GO" id="GO:0031410">
    <property type="term" value="C:cytoplasmic vesicle"/>
    <property type="evidence" value="ECO:0007669"/>
    <property type="project" value="UniProtKB-ARBA"/>
</dbReference>
<dbReference type="GeneID" id="113495991"/>
<accession>A0A7E5VR75</accession>
<keyword evidence="5" id="KW-0472">Membrane</keyword>
<dbReference type="GO" id="GO:0012505">
    <property type="term" value="C:endomembrane system"/>
    <property type="evidence" value="ECO:0007669"/>
    <property type="project" value="UniProtKB-SubCell"/>
</dbReference>
<evidence type="ECO:0000256" key="3">
    <source>
        <dbReference type="ARBA" id="ARBA00022448"/>
    </source>
</evidence>
<organism evidence="7 8">
    <name type="scientific">Trichoplusia ni</name>
    <name type="common">Cabbage looper</name>
    <dbReference type="NCBI Taxonomy" id="7111"/>
    <lineage>
        <taxon>Eukaryota</taxon>
        <taxon>Metazoa</taxon>
        <taxon>Ecdysozoa</taxon>
        <taxon>Arthropoda</taxon>
        <taxon>Hexapoda</taxon>
        <taxon>Insecta</taxon>
        <taxon>Pterygota</taxon>
        <taxon>Neoptera</taxon>
        <taxon>Endopterygota</taxon>
        <taxon>Lepidoptera</taxon>
        <taxon>Glossata</taxon>
        <taxon>Ditrysia</taxon>
        <taxon>Noctuoidea</taxon>
        <taxon>Noctuidae</taxon>
        <taxon>Plusiinae</taxon>
        <taxon>Trichoplusia</taxon>
    </lineage>
</organism>